<dbReference type="Proteomes" id="UP001632038">
    <property type="component" value="Unassembled WGS sequence"/>
</dbReference>
<keyword evidence="1" id="KW-1133">Transmembrane helix</keyword>
<comment type="caution">
    <text evidence="2">The sequence shown here is derived from an EMBL/GenBank/DDBJ whole genome shotgun (WGS) entry which is preliminary data.</text>
</comment>
<keyword evidence="3" id="KW-1185">Reference proteome</keyword>
<organism evidence="2 3">
    <name type="scientific">Castilleja foliolosa</name>
    <dbReference type="NCBI Taxonomy" id="1961234"/>
    <lineage>
        <taxon>Eukaryota</taxon>
        <taxon>Viridiplantae</taxon>
        <taxon>Streptophyta</taxon>
        <taxon>Embryophyta</taxon>
        <taxon>Tracheophyta</taxon>
        <taxon>Spermatophyta</taxon>
        <taxon>Magnoliopsida</taxon>
        <taxon>eudicotyledons</taxon>
        <taxon>Gunneridae</taxon>
        <taxon>Pentapetalae</taxon>
        <taxon>asterids</taxon>
        <taxon>lamiids</taxon>
        <taxon>Lamiales</taxon>
        <taxon>Orobanchaceae</taxon>
        <taxon>Pedicularideae</taxon>
        <taxon>Castillejinae</taxon>
        <taxon>Castilleja</taxon>
    </lineage>
</organism>
<dbReference type="AlphaFoldDB" id="A0ABD3CNM6"/>
<proteinExistence type="predicted"/>
<feature type="transmembrane region" description="Helical" evidence="1">
    <location>
        <begin position="66"/>
        <end position="87"/>
    </location>
</feature>
<feature type="transmembrane region" description="Helical" evidence="1">
    <location>
        <begin position="13"/>
        <end position="31"/>
    </location>
</feature>
<keyword evidence="1" id="KW-0472">Membrane</keyword>
<evidence type="ECO:0000256" key="1">
    <source>
        <dbReference type="SAM" id="Phobius"/>
    </source>
</evidence>
<feature type="transmembrane region" description="Helical" evidence="1">
    <location>
        <begin position="43"/>
        <end position="60"/>
    </location>
</feature>
<gene>
    <name evidence="2" type="ORF">CASFOL_023818</name>
</gene>
<protein>
    <submittedName>
        <fullName evidence="2">Uncharacterized protein</fullName>
    </submittedName>
</protein>
<name>A0ABD3CNM6_9LAMI</name>
<dbReference type="EMBL" id="JAVIJP010000032">
    <property type="protein sequence ID" value="KAL3630834.1"/>
    <property type="molecule type" value="Genomic_DNA"/>
</dbReference>
<reference evidence="3" key="1">
    <citation type="journal article" date="2024" name="IScience">
        <title>Strigolactones Initiate the Formation of Haustorium-like Structures in Castilleja.</title>
        <authorList>
            <person name="Buerger M."/>
            <person name="Peterson D."/>
            <person name="Chory J."/>
        </authorList>
    </citation>
    <scope>NUCLEOTIDE SEQUENCE [LARGE SCALE GENOMIC DNA]</scope>
</reference>
<accession>A0ABD3CNM6</accession>
<evidence type="ECO:0000313" key="2">
    <source>
        <dbReference type="EMBL" id="KAL3630834.1"/>
    </source>
</evidence>
<evidence type="ECO:0000313" key="3">
    <source>
        <dbReference type="Proteomes" id="UP001632038"/>
    </source>
</evidence>
<sequence>MYYSWDSSSFNDLIAAAFSYVVCQSIMLLIKQGSTRHEHKLRKLSHITVGLIVMLCWPMFSCGWRGRVIIAGFVPSLCLVQAFVFGFKSRKHDNHVKFLNRYRNSRGAAQGIVWLYFESVAEPDIFERGVDFGIEKYIGISKIS</sequence>
<keyword evidence="1" id="KW-0812">Transmembrane</keyword>